<evidence type="ECO:0000256" key="1">
    <source>
        <dbReference type="SAM" id="Phobius"/>
    </source>
</evidence>
<organism evidence="2 3">
    <name type="scientific">Periophthalmus magnuspinnatus</name>
    <dbReference type="NCBI Taxonomy" id="409849"/>
    <lineage>
        <taxon>Eukaryota</taxon>
        <taxon>Metazoa</taxon>
        <taxon>Chordata</taxon>
        <taxon>Craniata</taxon>
        <taxon>Vertebrata</taxon>
        <taxon>Euteleostomi</taxon>
        <taxon>Actinopterygii</taxon>
        <taxon>Neopterygii</taxon>
        <taxon>Teleostei</taxon>
        <taxon>Neoteleostei</taxon>
        <taxon>Acanthomorphata</taxon>
        <taxon>Gobiaria</taxon>
        <taxon>Gobiiformes</taxon>
        <taxon>Gobioidei</taxon>
        <taxon>Gobiidae</taxon>
        <taxon>Oxudercinae</taxon>
        <taxon>Periophthalmus</taxon>
    </lineage>
</organism>
<evidence type="ECO:0000313" key="2">
    <source>
        <dbReference type="Ensembl" id="ENSPMGP00000018276.1"/>
    </source>
</evidence>
<keyword evidence="1" id="KW-0472">Membrane</keyword>
<name>A0A3B4API7_9GOBI</name>
<dbReference type="Proteomes" id="UP000261520">
    <property type="component" value="Unplaced"/>
</dbReference>
<reference evidence="2" key="2">
    <citation type="submission" date="2025-09" db="UniProtKB">
        <authorList>
            <consortium name="Ensembl"/>
        </authorList>
    </citation>
    <scope>IDENTIFICATION</scope>
</reference>
<protein>
    <submittedName>
        <fullName evidence="2">Uncharacterized protein</fullName>
    </submittedName>
</protein>
<feature type="transmembrane region" description="Helical" evidence="1">
    <location>
        <begin position="50"/>
        <end position="69"/>
    </location>
</feature>
<dbReference type="Ensembl" id="ENSPMGT00000019497.1">
    <property type="protein sequence ID" value="ENSPMGP00000018276.1"/>
    <property type="gene ID" value="ENSPMGG00000014938.1"/>
</dbReference>
<keyword evidence="3" id="KW-1185">Reference proteome</keyword>
<keyword evidence="1" id="KW-1133">Transmembrane helix</keyword>
<dbReference type="AlphaFoldDB" id="A0A3B4API7"/>
<keyword evidence="1" id="KW-0812">Transmembrane</keyword>
<sequence length="108" mass="12627">MNRTILLSLLSKCQKLLEDTDFDLNGRHVNTTESSATPATTSPRKTYDSAYFYILFVFFFYTFLAMTLFKCVLSEEKKDPYEDIINTQQSSRQKFNVDKFDYEEDGSL</sequence>
<accession>A0A3B4API7</accession>
<reference evidence="2" key="1">
    <citation type="submission" date="2025-08" db="UniProtKB">
        <authorList>
            <consortium name="Ensembl"/>
        </authorList>
    </citation>
    <scope>IDENTIFICATION</scope>
</reference>
<proteinExistence type="predicted"/>
<evidence type="ECO:0000313" key="3">
    <source>
        <dbReference type="Proteomes" id="UP000261520"/>
    </source>
</evidence>